<evidence type="ECO:0000313" key="2">
    <source>
        <dbReference type="EMBL" id="BAC39762.1"/>
    </source>
</evidence>
<dbReference type="MGI" id="MGI:1913975">
    <property type="gene designation" value="Lrrk2"/>
</dbReference>
<reference evidence="2" key="3">
    <citation type="journal article" date="2000" name="Genome Res.">
        <title>RIKEN integrated sequence analysis (RISA) system--384-format sequencing pipeline with 384 multicapillary sequencer.</title>
        <authorList>
            <person name="Shibata K."/>
            <person name="Itoh M."/>
            <person name="Aizawa K."/>
            <person name="Nagaoka S."/>
            <person name="Sasaki N."/>
            <person name="Carninci P."/>
            <person name="Konno H."/>
            <person name="Akiyama J."/>
            <person name="Nishi K."/>
            <person name="Kitsunai T."/>
            <person name="Tashiro H."/>
            <person name="Itoh M."/>
            <person name="Sumi N."/>
            <person name="Ishii Y."/>
            <person name="Nakamura S."/>
            <person name="Hazama M."/>
            <person name="Nishine T."/>
            <person name="Harada A."/>
            <person name="Yamamoto R."/>
            <person name="Matsumoto H."/>
            <person name="Sakaguchi S."/>
            <person name="Ikegami T."/>
            <person name="Kashiwagi K."/>
            <person name="Fujiwake S."/>
            <person name="Inoue K."/>
            <person name="Togawa Y."/>
            <person name="Izawa M."/>
            <person name="Ohara E."/>
            <person name="Watahiki M."/>
            <person name="Yoneda Y."/>
            <person name="Ishikawa T."/>
            <person name="Ozawa K."/>
            <person name="Tanaka T."/>
            <person name="Matsuura S."/>
            <person name="Kawai J."/>
            <person name="Okazaki Y."/>
            <person name="Muramatsu M."/>
            <person name="Inoue Y."/>
            <person name="Kira A."/>
            <person name="Hayashizaki Y."/>
        </authorList>
    </citation>
    <scope>NUCLEOTIDE SEQUENCE</scope>
    <source>
        <strain evidence="2">C57BL/6J</strain>
        <tissue evidence="2">Lung</tissue>
    </source>
</reference>
<feature type="transmembrane region" description="Helical" evidence="1">
    <location>
        <begin position="115"/>
        <end position="135"/>
    </location>
</feature>
<sequence>MYKAMCLCLCRVELVLPESMLERVHHCTVKSHKQWPSSYFVPPDICVLLSLAPGNHLLILSLCIHLFEKFKIMISWLCICDWQFPTAFRVMPALQQHRPILRSTLSTLYSRIRDMACHFLVLLTLFSSFVGLEFYPCCDSAMRL</sequence>
<reference evidence="2" key="1">
    <citation type="journal article" date="1999" name="Methods Enzymol.">
        <title>High-efficiency full-length cDNA cloning.</title>
        <authorList>
            <person name="Carninci P."/>
            <person name="Hayashizaki Y."/>
        </authorList>
    </citation>
    <scope>NUCLEOTIDE SEQUENCE</scope>
    <source>
        <strain evidence="2">C57BL/6J</strain>
        <tissue evidence="2">Lung</tissue>
    </source>
</reference>
<reference evidence="2" key="8">
    <citation type="journal article" date="2005" name="Science">
        <title>Antisense Transcription in the Mammalian Transcriptome.</title>
        <authorList>
            <consortium name="RIKEN Genome Exploration Research Group and Genome Science Group (Genome Network Project Core Group) and the FANTOM Consortium"/>
        </authorList>
    </citation>
    <scope>NUCLEOTIDE SEQUENCE</scope>
    <source>
        <strain evidence="2">C57BL/6J</strain>
        <tissue evidence="2">Lung</tissue>
    </source>
</reference>
<gene>
    <name evidence="3" type="primary">Lrrk2</name>
</gene>
<keyword evidence="1" id="KW-0812">Transmembrane</keyword>
<reference evidence="2" key="2">
    <citation type="journal article" date="2000" name="Genome Res.">
        <title>Normalization and subtraction of cap-trapper-selected cDNAs to prepare full-length cDNA libraries for rapid discovery of new genes.</title>
        <authorList>
            <person name="Carninci P."/>
            <person name="Shibata Y."/>
            <person name="Hayatsu N."/>
            <person name="Sugahara Y."/>
            <person name="Shibata K."/>
            <person name="Itoh M."/>
            <person name="Konno H."/>
            <person name="Okazaki Y."/>
            <person name="Muramatsu M."/>
            <person name="Hayashizaki Y."/>
        </authorList>
    </citation>
    <scope>NUCLEOTIDE SEQUENCE</scope>
    <source>
        <strain evidence="2">C57BL/6J</strain>
        <tissue evidence="2">Lung</tissue>
    </source>
</reference>
<evidence type="ECO:0000256" key="1">
    <source>
        <dbReference type="SAM" id="Phobius"/>
    </source>
</evidence>
<dbReference type="AlphaFoldDB" id="Q8BU87"/>
<reference evidence="2" key="4">
    <citation type="journal article" date="2001" name="Nature">
        <title>Functional annotation of a full-length mouse cDNA collection.</title>
        <authorList>
            <consortium name="The RIKEN Genome Exploration Research Group Phase II Team and the FANTOM Consortium"/>
        </authorList>
    </citation>
    <scope>NUCLEOTIDE SEQUENCE</scope>
    <source>
        <strain evidence="2">C57BL/6J</strain>
        <tissue evidence="2">Lung</tissue>
    </source>
</reference>
<reference evidence="2" key="7">
    <citation type="journal article" date="2005" name="Science">
        <title>The Transcriptional Landscape of the Mammalian Genome.</title>
        <authorList>
            <consortium name="The FANTOM Consortium"/>
            <consortium name="Riken Genome Exploration Research Group and Genome Science Group (Genome Network Project Core Group)"/>
        </authorList>
    </citation>
    <scope>NUCLEOTIDE SEQUENCE</scope>
    <source>
        <strain evidence="2">C57BL/6J</strain>
        <tissue evidence="2">Lung</tissue>
    </source>
</reference>
<name>Q8BU87_MOUSE</name>
<keyword evidence="1" id="KW-1133">Transmembrane helix</keyword>
<keyword evidence="1" id="KW-0472">Membrane</keyword>
<protein>
    <submittedName>
        <fullName evidence="2">Uncharacterized protein</fullName>
    </submittedName>
</protein>
<dbReference type="EMBL" id="AK086917">
    <property type="protein sequence ID" value="BAC39762.1"/>
    <property type="molecule type" value="mRNA"/>
</dbReference>
<proteinExistence type="evidence at transcript level"/>
<reference evidence="2" key="5">
    <citation type="journal article" date="2002" name="Nature">
        <title>Analysis of the mouse transcriptome based on functional annotation of 60,770 full-length cDNAs.</title>
        <authorList>
            <consortium name="The FANTOM Consortium and the RIKEN Genome Exploration Research Group Phase I and II Team"/>
        </authorList>
    </citation>
    <scope>NUCLEOTIDE SEQUENCE</scope>
    <source>
        <strain evidence="2">C57BL/6J</strain>
        <tissue evidence="2">Lung</tissue>
    </source>
</reference>
<accession>Q8BU87</accession>
<dbReference type="AGR" id="MGI:1913975"/>
<evidence type="ECO:0000313" key="3">
    <source>
        <dbReference type="MGI" id="MGI:1913975"/>
    </source>
</evidence>
<reference evidence="2" key="6">
    <citation type="submission" date="2002-04" db="EMBL/GenBank/DDBJ databases">
        <authorList>
            <person name="Adachi J."/>
            <person name="Aizawa K."/>
            <person name="Akimura T."/>
            <person name="Arakawa T."/>
            <person name="Bono H."/>
            <person name="Carninci P."/>
            <person name="Fukuda S."/>
            <person name="Furuno M."/>
            <person name="Hanagaki T."/>
            <person name="Hara A."/>
            <person name="Hashizume W."/>
            <person name="Hayashida K."/>
            <person name="Hayatsu N."/>
            <person name="Hiramoto K."/>
            <person name="Hiraoka T."/>
            <person name="Hirozane T."/>
            <person name="Hori F."/>
            <person name="Imotani K."/>
            <person name="Ishii Y."/>
            <person name="Itoh M."/>
            <person name="Kagawa I."/>
            <person name="Kasukawa T."/>
            <person name="Katoh H."/>
            <person name="Kawai J."/>
            <person name="Kojima Y."/>
            <person name="Kondo S."/>
            <person name="Konno H."/>
            <person name="Kouda M."/>
            <person name="Koya S."/>
            <person name="Kurihara C."/>
            <person name="Matsuyama T."/>
            <person name="Miyazaki A."/>
            <person name="Murata M."/>
            <person name="Nakamura M."/>
            <person name="Nishi K."/>
            <person name="Nomura K."/>
            <person name="Numazaki R."/>
            <person name="Ohno M."/>
            <person name="Ohsato N."/>
            <person name="Okazaki Y."/>
            <person name="Saito R."/>
            <person name="Saitoh H."/>
            <person name="Sakai C."/>
            <person name="Sakai K."/>
            <person name="Sakazume N."/>
            <person name="Sano H."/>
            <person name="Sasaki D."/>
            <person name="Shibata K."/>
            <person name="Shinagawa A."/>
            <person name="Shiraki T."/>
            <person name="Sogabe Y."/>
            <person name="Tagami M."/>
            <person name="Tagawa A."/>
            <person name="Takahashi F."/>
            <person name="Takaku-Akahira S."/>
            <person name="Takeda Y."/>
            <person name="Tanaka T."/>
            <person name="Tomaru A."/>
            <person name="Toya T."/>
            <person name="Yasunishi A."/>
            <person name="Muramatsu M."/>
            <person name="Hayashizaki Y."/>
        </authorList>
    </citation>
    <scope>NUCLEOTIDE SEQUENCE</scope>
    <source>
        <strain evidence="2">C57BL/6J</strain>
        <tissue evidence="2">Lung</tissue>
    </source>
</reference>
<organism evidence="2">
    <name type="scientific">Mus musculus</name>
    <name type="common">Mouse</name>
    <dbReference type="NCBI Taxonomy" id="10090"/>
    <lineage>
        <taxon>Eukaryota</taxon>
        <taxon>Metazoa</taxon>
        <taxon>Chordata</taxon>
        <taxon>Craniata</taxon>
        <taxon>Vertebrata</taxon>
        <taxon>Euteleostomi</taxon>
        <taxon>Mammalia</taxon>
        <taxon>Eutheria</taxon>
        <taxon>Euarchontoglires</taxon>
        <taxon>Glires</taxon>
        <taxon>Rodentia</taxon>
        <taxon>Myomorpha</taxon>
        <taxon>Muroidea</taxon>
        <taxon>Muridae</taxon>
        <taxon>Murinae</taxon>
        <taxon>Mus</taxon>
        <taxon>Mus</taxon>
    </lineage>
</organism>